<reference evidence="7" key="1">
    <citation type="submission" date="2017-02" db="UniProtKB">
        <authorList>
            <consortium name="WormBaseParasite"/>
        </authorList>
    </citation>
    <scope>IDENTIFICATION</scope>
</reference>
<keyword evidence="2" id="KW-0808">Transferase</keyword>
<keyword evidence="6" id="KW-1185">Reference proteome</keyword>
<dbReference type="InterPro" id="IPR039551">
    <property type="entry name" value="Cho/carn_acyl_trans"/>
</dbReference>
<dbReference type="Gene3D" id="3.30.559.10">
    <property type="entry name" value="Chloramphenicol acetyltransferase-like domain"/>
    <property type="match status" value="1"/>
</dbReference>
<dbReference type="STRING" id="451379.A0A0N5AN78"/>
<evidence type="ECO:0000256" key="3">
    <source>
        <dbReference type="ARBA" id="ARBA00023315"/>
    </source>
</evidence>
<feature type="domain" description="Choline/carnitine acyltransferase" evidence="5">
    <location>
        <begin position="82"/>
        <end position="657"/>
    </location>
</feature>
<dbReference type="InterPro" id="IPR023213">
    <property type="entry name" value="CAT-like_dom_sf"/>
</dbReference>
<dbReference type="GO" id="GO:0019254">
    <property type="term" value="P:carnitine metabolic process, CoA-linked"/>
    <property type="evidence" value="ECO:0007669"/>
    <property type="project" value="TreeGrafter"/>
</dbReference>
<dbReference type="AlphaFoldDB" id="A0A0N5AN78"/>
<dbReference type="PANTHER" id="PTHR22589">
    <property type="entry name" value="CARNITINE O-ACYLTRANSFERASE"/>
    <property type="match status" value="1"/>
</dbReference>
<dbReference type="InterPro" id="IPR042231">
    <property type="entry name" value="Cho/carn_acyl_trans_2"/>
</dbReference>
<dbReference type="Pfam" id="PF00755">
    <property type="entry name" value="Carn_acyltransf"/>
    <property type="match status" value="1"/>
</dbReference>
<feature type="active site" description="Proton acceptor" evidence="4">
    <location>
        <position position="391"/>
    </location>
</feature>
<dbReference type="PANTHER" id="PTHR22589:SF103">
    <property type="entry name" value="CARNITINE O-ACETYL-TRANSFERASE, ISOFORM A-RELATED"/>
    <property type="match status" value="1"/>
</dbReference>
<evidence type="ECO:0000256" key="4">
    <source>
        <dbReference type="PIRSR" id="PIRSR600542-1"/>
    </source>
</evidence>
<evidence type="ECO:0000313" key="6">
    <source>
        <dbReference type="Proteomes" id="UP000046393"/>
    </source>
</evidence>
<dbReference type="SUPFAM" id="SSF52777">
    <property type="entry name" value="CoA-dependent acyltransferases"/>
    <property type="match status" value="2"/>
</dbReference>
<organism evidence="6 7">
    <name type="scientific">Syphacia muris</name>
    <dbReference type="NCBI Taxonomy" id="451379"/>
    <lineage>
        <taxon>Eukaryota</taxon>
        <taxon>Metazoa</taxon>
        <taxon>Ecdysozoa</taxon>
        <taxon>Nematoda</taxon>
        <taxon>Chromadorea</taxon>
        <taxon>Rhabditida</taxon>
        <taxon>Spirurina</taxon>
        <taxon>Oxyuridomorpha</taxon>
        <taxon>Oxyuroidea</taxon>
        <taxon>Oxyuridae</taxon>
        <taxon>Syphacia</taxon>
    </lineage>
</organism>
<sequence>MFRSAKSELRWTCETVEHLQQQLYWRAAKLLEKSSALNARFVPRSVSSAVYYSTDRNGIDVQLYLQLSAMINIEERTPSKYPVPTLRHSVDKFVKYARPLQSDNEYHRTLSVSDFTLLIANEFLEGGEGEKLQNILEEKAMKMENWLTPWFIDETYLKSRNRLAAGTNTAMMFPKWNFTGQEGQIDVTAKIIHAAAKFYRKIMNNELTQEKLGRFMLDMRQYNHLFGSTRIPCHEKDIIKYGGTLNPQPRHIVIIRNGHLFSLSVFDSNGRIRSINQLKNELNTVIYPKSEEAVEFPVSMLTAADRDVWADAYKSLKELNPGSFKAVEDSLFVLCLDREANGFYGVSELDLQAMQCLHGGGSQNNSCNRWFDKTLQFIIGSDEFCGVNFEHSSIDAAPVATMMDYICDHFDLDSFGGEDVTGELAPTNALSFTVPQDFQEVIMKTKRKFDEIANDIEVKVLTFDRFGKAFPRHYGISPDGLTQLAMQLAYYRIHRKQPPTNQATTLRQFLDGRTGTVRLPNFYTSMFTYEMTDAEERPNDRDLVHMMQVATQQHKNDKLQTINGMSMDRHLLGLLLVAKELGQATPEIFTCAAYKKMMHYTILSTQVCHFSTYLGTRHFLPMCCAPSEYDGYNVCYNPQEEEMHFAVATYKSCSKTFSSYRFVRSS</sequence>
<evidence type="ECO:0000259" key="5">
    <source>
        <dbReference type="Pfam" id="PF00755"/>
    </source>
</evidence>
<dbReference type="GO" id="GO:0005777">
    <property type="term" value="C:peroxisome"/>
    <property type="evidence" value="ECO:0007669"/>
    <property type="project" value="TreeGrafter"/>
</dbReference>
<dbReference type="GO" id="GO:0004092">
    <property type="term" value="F:carnitine O-acetyltransferase activity"/>
    <property type="evidence" value="ECO:0007669"/>
    <property type="project" value="TreeGrafter"/>
</dbReference>
<evidence type="ECO:0000256" key="2">
    <source>
        <dbReference type="ARBA" id="ARBA00022679"/>
    </source>
</evidence>
<proteinExistence type="inferred from homology"/>
<accession>A0A0N5AN78</accession>
<protein>
    <submittedName>
        <fullName evidence="7">Carn_acyltransf domain-containing protein</fullName>
    </submittedName>
</protein>
<dbReference type="Gene3D" id="3.30.559.70">
    <property type="entry name" value="Choline/Carnitine o-acyltransferase, domain 2"/>
    <property type="match status" value="1"/>
</dbReference>
<name>A0A0N5AN78_9BILA</name>
<dbReference type="WBParaSite" id="SMUV_0000605601-mRNA-1">
    <property type="protein sequence ID" value="SMUV_0000605601-mRNA-1"/>
    <property type="gene ID" value="SMUV_0000605601"/>
</dbReference>
<evidence type="ECO:0000313" key="7">
    <source>
        <dbReference type="WBParaSite" id="SMUV_0000605601-mRNA-1"/>
    </source>
</evidence>
<comment type="similarity">
    <text evidence="1">Belongs to the carnitine/choline acetyltransferase family.</text>
</comment>
<dbReference type="InterPro" id="IPR000542">
    <property type="entry name" value="Carn_acyl_trans"/>
</dbReference>
<dbReference type="Proteomes" id="UP000046393">
    <property type="component" value="Unplaced"/>
</dbReference>
<evidence type="ECO:0000256" key="1">
    <source>
        <dbReference type="ARBA" id="ARBA00005232"/>
    </source>
</evidence>
<keyword evidence="3" id="KW-0012">Acyltransferase</keyword>